<keyword evidence="1" id="KW-1133">Transmembrane helix</keyword>
<feature type="transmembrane region" description="Helical" evidence="1">
    <location>
        <begin position="60"/>
        <end position="78"/>
    </location>
</feature>
<evidence type="ECO:0000256" key="1">
    <source>
        <dbReference type="SAM" id="Phobius"/>
    </source>
</evidence>
<dbReference type="Proteomes" id="UP000070260">
    <property type="component" value="Chromosome"/>
</dbReference>
<dbReference type="PATRIC" id="fig|1502.177.peg.1982"/>
<gene>
    <name evidence="2" type="ORF">JFP838_09655</name>
</gene>
<organism evidence="2 3">
    <name type="scientific">Clostridium perfringens</name>
    <dbReference type="NCBI Taxonomy" id="1502"/>
    <lineage>
        <taxon>Bacteria</taxon>
        <taxon>Bacillati</taxon>
        <taxon>Bacillota</taxon>
        <taxon>Clostridia</taxon>
        <taxon>Eubacteriales</taxon>
        <taxon>Clostridiaceae</taxon>
        <taxon>Clostridium</taxon>
    </lineage>
</organism>
<dbReference type="EMBL" id="CP010994">
    <property type="protein sequence ID" value="AMN36010.1"/>
    <property type="molecule type" value="Genomic_DNA"/>
</dbReference>
<dbReference type="RefSeq" id="WP_061428541.1">
    <property type="nucleotide sequence ID" value="NZ_CATNZO010000001.1"/>
</dbReference>
<evidence type="ECO:0000313" key="2">
    <source>
        <dbReference type="EMBL" id="AMN36010.1"/>
    </source>
</evidence>
<dbReference type="AlphaFoldDB" id="A0A127EJ83"/>
<dbReference type="OrthoDB" id="1906588at2"/>
<keyword evidence="1" id="KW-0472">Membrane</keyword>
<evidence type="ECO:0000313" key="3">
    <source>
        <dbReference type="Proteomes" id="UP000070260"/>
    </source>
</evidence>
<protein>
    <submittedName>
        <fullName evidence="2">Uncharacterized protein</fullName>
    </submittedName>
</protein>
<sequence length="140" mass="16810">METLNDLLNLDLNKCSIFDITEEHLILLKTKDFHTQNNFYFYLYNKLTSIEKTKRKELAYCNYLISYYLFIVMTPLYYEELAFYHGKKAFELENSTKYMEWLLLFGTLEKPLLTYEICSNLAKEILKENPNSTLANFFLM</sequence>
<accession>A0A127EJ83</accession>
<proteinExistence type="predicted"/>
<name>A0A127EJ83_CLOPF</name>
<keyword evidence="1" id="KW-0812">Transmembrane</keyword>
<reference evidence="2 3" key="1">
    <citation type="journal article" date="2016" name="PLoS ONE">
        <title>Plasmid Characterization and Chromosome Analysis of Two netF+ Clostridium perfringens Isolates Associated with Foal and Canine Necrotizing Enteritis.</title>
        <authorList>
            <person name="Mehdizadeh Gohari I."/>
            <person name="Kropinski A.M."/>
            <person name="Weese S.J."/>
            <person name="Parreira V.R."/>
            <person name="Whitehead A.E."/>
            <person name="Boerlin P."/>
            <person name="Prescott J.F."/>
        </authorList>
    </citation>
    <scope>NUCLEOTIDE SEQUENCE [LARGE SCALE GENOMIC DNA]</scope>
    <source>
        <strain evidence="2 3">JP838</strain>
    </source>
</reference>